<protein>
    <recommendedName>
        <fullName evidence="3">Lipid/polyisoprenoid-binding YceI-like domain-containing protein</fullName>
    </recommendedName>
</protein>
<evidence type="ECO:0000313" key="1">
    <source>
        <dbReference type="EMBL" id="WNK20923.1"/>
    </source>
</evidence>
<evidence type="ECO:0000313" key="2">
    <source>
        <dbReference type="Proteomes" id="UP001301869"/>
    </source>
</evidence>
<dbReference type="InterPro" id="IPR036761">
    <property type="entry name" value="TTHA0802/YceI-like_sf"/>
</dbReference>
<keyword evidence="2" id="KW-1185">Reference proteome</keyword>
<accession>A0ABY9Z3U0</accession>
<evidence type="ECO:0008006" key="3">
    <source>
        <dbReference type="Google" id="ProtNLM"/>
    </source>
</evidence>
<proteinExistence type="predicted"/>
<dbReference type="Gene3D" id="2.40.128.110">
    <property type="entry name" value="Lipid/polyisoprenoid-binding, YceI-like"/>
    <property type="match status" value="1"/>
</dbReference>
<organism evidence="1 2">
    <name type="scientific">Halomonas piscis</name>
    <dbReference type="NCBI Taxonomy" id="3031727"/>
    <lineage>
        <taxon>Bacteria</taxon>
        <taxon>Pseudomonadati</taxon>
        <taxon>Pseudomonadota</taxon>
        <taxon>Gammaproteobacteria</taxon>
        <taxon>Oceanospirillales</taxon>
        <taxon>Halomonadaceae</taxon>
        <taxon>Halomonas</taxon>
    </lineage>
</organism>
<dbReference type="Proteomes" id="UP001301869">
    <property type="component" value="Chromosome"/>
</dbReference>
<sequence>MSMVLPAQAEWALAPSASQVGVTITERTASDTVAHRHRLRGLDGQIADDGTLRLPLRLSQLEVLDRFDELPAWLAGLADKPLLTLSANVDTSRLDALTPGSELVENVVFQAQGQQAPVRLRFSRLDEESIRVTQAEPLSLDAREVRSDPVGRSVLALLGYDDIRNAIPVSLDARLVRVAESTAPP</sequence>
<gene>
    <name evidence="1" type="ORF">P1P91_04395</name>
</gene>
<dbReference type="EMBL" id="CP119391">
    <property type="protein sequence ID" value="WNK20923.1"/>
    <property type="molecule type" value="Genomic_DNA"/>
</dbReference>
<reference evidence="1 2" key="1">
    <citation type="submission" date="2023-03" db="EMBL/GenBank/DDBJ databases">
        <title>Halomonas sp. nov., isolated from Korean tranditional fermented seafood 'Jeotgal'.</title>
        <authorList>
            <person name="Kim B."/>
            <person name="Shin N.-R."/>
        </authorList>
    </citation>
    <scope>NUCLEOTIDE SEQUENCE [LARGE SCALE GENOMIC DNA]</scope>
    <source>
        <strain evidence="1 2">SG2L-4</strain>
    </source>
</reference>
<name>A0ABY9Z3U0_9GAMM</name>
<dbReference type="RefSeq" id="WP_311884797.1">
    <property type="nucleotide sequence ID" value="NZ_CP119391.1"/>
</dbReference>